<evidence type="ECO:0000313" key="2">
    <source>
        <dbReference type="EMBL" id="OGG57423.1"/>
    </source>
</evidence>
<name>A0A1F6D7K2_9BACT</name>
<dbReference type="Pfam" id="PF07963">
    <property type="entry name" value="N_methyl"/>
    <property type="match status" value="1"/>
</dbReference>
<dbReference type="NCBIfam" id="TIGR02532">
    <property type="entry name" value="IV_pilin_GFxxxE"/>
    <property type="match status" value="1"/>
</dbReference>
<protein>
    <submittedName>
        <fullName evidence="2">Uncharacterized protein</fullName>
    </submittedName>
</protein>
<sequence>MKNLASSCKLRALRKCRRHSQLAARSSQLAAGFTLIETLVAVTLLTIAIGAPMSLTSKSLATAYYSRDQITAFHLAQEAIESIRHERDNNILTNVFGTYADLLEGIPNTTGAPFIVDTRDDSTRLCLDPEDGPCPPLQTDGELYGYRPGCIMPTTDCANGEGWENSIFTRTVRAEFVSGNPDEVNISVEVVWRTGSFQIRTISLSANLYRWIQEVAPLI</sequence>
<dbReference type="AlphaFoldDB" id="A0A1F6D7K2"/>
<keyword evidence="1" id="KW-0472">Membrane</keyword>
<keyword evidence="1" id="KW-0812">Transmembrane</keyword>
<accession>A0A1F6D7K2</accession>
<evidence type="ECO:0000256" key="1">
    <source>
        <dbReference type="SAM" id="Phobius"/>
    </source>
</evidence>
<dbReference type="EMBL" id="MFKX01000026">
    <property type="protein sequence ID" value="OGG57423.1"/>
    <property type="molecule type" value="Genomic_DNA"/>
</dbReference>
<reference evidence="2 3" key="1">
    <citation type="journal article" date="2016" name="Nat. Commun.">
        <title>Thousands of microbial genomes shed light on interconnected biogeochemical processes in an aquifer system.</title>
        <authorList>
            <person name="Anantharaman K."/>
            <person name="Brown C.T."/>
            <person name="Hug L.A."/>
            <person name="Sharon I."/>
            <person name="Castelle C.J."/>
            <person name="Probst A.J."/>
            <person name="Thomas B.C."/>
            <person name="Singh A."/>
            <person name="Wilkins M.J."/>
            <person name="Karaoz U."/>
            <person name="Brodie E.L."/>
            <person name="Williams K.H."/>
            <person name="Hubbard S.S."/>
            <person name="Banfield J.F."/>
        </authorList>
    </citation>
    <scope>NUCLEOTIDE SEQUENCE [LARGE SCALE GENOMIC DNA]</scope>
</reference>
<comment type="caution">
    <text evidence="2">The sequence shown here is derived from an EMBL/GenBank/DDBJ whole genome shotgun (WGS) entry which is preliminary data.</text>
</comment>
<proteinExistence type="predicted"/>
<dbReference type="InterPro" id="IPR012902">
    <property type="entry name" value="N_methyl_site"/>
</dbReference>
<keyword evidence="1" id="KW-1133">Transmembrane helix</keyword>
<organism evidence="2 3">
    <name type="scientific">Candidatus Kaiserbacteria bacterium RIFCSPHIGHO2_01_FULL_55_17</name>
    <dbReference type="NCBI Taxonomy" id="1798484"/>
    <lineage>
        <taxon>Bacteria</taxon>
        <taxon>Candidatus Kaiseribacteriota</taxon>
    </lineage>
</organism>
<dbReference type="Proteomes" id="UP000177958">
    <property type="component" value="Unassembled WGS sequence"/>
</dbReference>
<gene>
    <name evidence="2" type="ORF">A2853_03610</name>
</gene>
<feature type="transmembrane region" description="Helical" evidence="1">
    <location>
        <begin position="29"/>
        <end position="51"/>
    </location>
</feature>
<evidence type="ECO:0000313" key="3">
    <source>
        <dbReference type="Proteomes" id="UP000177958"/>
    </source>
</evidence>